<dbReference type="AlphaFoldDB" id="A0ABC9VJE4"/>
<keyword evidence="2" id="KW-1185">Reference proteome</keyword>
<organism evidence="1 2">
    <name type="scientific">Parageobacillus genomosp. 1</name>
    <dbReference type="NCBI Taxonomy" id="1295642"/>
    <lineage>
        <taxon>Bacteria</taxon>
        <taxon>Bacillati</taxon>
        <taxon>Bacillota</taxon>
        <taxon>Bacilli</taxon>
        <taxon>Bacillales</taxon>
        <taxon>Anoxybacillaceae</taxon>
        <taxon>Parageobacillus</taxon>
    </lineage>
</organism>
<dbReference type="RefSeq" id="WP_052351415.1">
    <property type="nucleotide sequence ID" value="NZ_CM002692.1"/>
</dbReference>
<name>A0ABC9VJE4_9BACL</name>
<comment type="caution">
    <text evidence="1">The sequence shown here is derived from an EMBL/GenBank/DDBJ whole genome shotgun (WGS) entry which is preliminary data.</text>
</comment>
<reference evidence="1 2" key="1">
    <citation type="journal article" date="2014" name="Appl. Microbiol. Biotechnol.">
        <title>Transformable facultative thermophile Geobacillus stearothermophilus NUB3621 as a host strain for metabolic engineering.</title>
        <authorList>
            <person name="Blanchard K."/>
            <person name="Robic S."/>
            <person name="Matsumura I."/>
        </authorList>
    </citation>
    <scope>NUCLEOTIDE SEQUENCE [LARGE SCALE GENOMIC DNA]</scope>
    <source>
        <strain evidence="1 2">NUB3621</strain>
    </source>
</reference>
<gene>
    <name evidence="1" type="ORF">H839_03716</name>
</gene>
<dbReference type="Proteomes" id="UP000023566">
    <property type="component" value="Chromosome"/>
</dbReference>
<accession>A0ABC9VJE4</accession>
<dbReference type="EMBL" id="AOTZ01000002">
    <property type="protein sequence ID" value="EZP78945.1"/>
    <property type="molecule type" value="Genomic_DNA"/>
</dbReference>
<protein>
    <submittedName>
        <fullName evidence="1">Uncharacterized protein</fullName>
    </submittedName>
</protein>
<sequence length="248" mass="26737">MNNWDSYMNDPFFSKQGYDGEQRIDDESERVDNNFPPMEQMPIASNNFPPMAPMPVASNNIPPMAPMPVASNNIPPMAPMPVASNIAPPPAPMPTAFYPMMPMYCCPPIHWCHPVAGGIPYFVHDDIAGPDMTPPAMPLGMEPMPDTAVGGASLPMSDNNAPATTSPMQAEEMADPYTGQMPETVSGMENPVAPASEPMFPTAGMAPAFPMCSPIMPVGAMPYYGPTSYYGGMAPYGPFFPVPYMPYR</sequence>
<evidence type="ECO:0000313" key="1">
    <source>
        <dbReference type="EMBL" id="EZP78945.1"/>
    </source>
</evidence>
<proteinExistence type="predicted"/>
<evidence type="ECO:0000313" key="2">
    <source>
        <dbReference type="Proteomes" id="UP000023566"/>
    </source>
</evidence>